<dbReference type="OrthoDB" id="5988677at2759"/>
<name>A0A913XLB7_EXADI</name>
<dbReference type="KEGG" id="epa:110244271"/>
<protein>
    <submittedName>
        <fullName evidence="1">Uncharacterized protein</fullName>
    </submittedName>
</protein>
<dbReference type="Proteomes" id="UP000887567">
    <property type="component" value="Unplaced"/>
</dbReference>
<reference evidence="1" key="1">
    <citation type="submission" date="2022-11" db="UniProtKB">
        <authorList>
            <consortium name="EnsemblMetazoa"/>
        </authorList>
    </citation>
    <scope>IDENTIFICATION</scope>
</reference>
<sequence>MIAHTLKGFKGTRGAADQMATNYLIEKGIHPLQRQLQDVADDEVKSFSTNLSLSKARSHWTPVAATVFFSETVNRTATVEEIAAISDSLIADEVPPLRPRTDHLSVAERSKIDDCIYHSELYRRKGKSCSSIIQYHDTRTNNACYGKVQSFISLNGSYPFAIIKRYTVVNTTICNSNISQPDGQLVSRFVNAGYLVSYHIPVNGPPDIVLHAIHCQTITAKCIQVEVDDAIVQGYLTPVLDFNCK</sequence>
<dbReference type="AlphaFoldDB" id="A0A913XLB7"/>
<evidence type="ECO:0000313" key="1">
    <source>
        <dbReference type="EnsemblMetazoa" id="XP_020906132.1"/>
    </source>
</evidence>
<evidence type="ECO:0000313" key="2">
    <source>
        <dbReference type="Proteomes" id="UP000887567"/>
    </source>
</evidence>
<accession>A0A913XLB7</accession>
<organism evidence="1 2">
    <name type="scientific">Exaiptasia diaphana</name>
    <name type="common">Tropical sea anemone</name>
    <name type="synonym">Aiptasia pulchella</name>
    <dbReference type="NCBI Taxonomy" id="2652724"/>
    <lineage>
        <taxon>Eukaryota</taxon>
        <taxon>Metazoa</taxon>
        <taxon>Cnidaria</taxon>
        <taxon>Anthozoa</taxon>
        <taxon>Hexacorallia</taxon>
        <taxon>Actiniaria</taxon>
        <taxon>Aiptasiidae</taxon>
        <taxon>Exaiptasia</taxon>
    </lineage>
</organism>
<dbReference type="RefSeq" id="XP_020906132.1">
    <property type="nucleotide sequence ID" value="XM_021050473.2"/>
</dbReference>
<keyword evidence="2" id="KW-1185">Reference proteome</keyword>
<dbReference type="EnsemblMetazoa" id="XM_021050473.2">
    <property type="protein sequence ID" value="XP_020906132.1"/>
    <property type="gene ID" value="LOC110244271"/>
</dbReference>
<dbReference type="GeneID" id="110244271"/>
<proteinExistence type="predicted"/>